<dbReference type="AlphaFoldDB" id="A0A0C5WNJ4"/>
<feature type="chain" id="PRO_5002191931" description="Virion protein" evidence="2">
    <location>
        <begin position="20"/>
        <end position="174"/>
    </location>
</feature>
<dbReference type="EMBL" id="CP005974">
    <property type="protein sequence ID" value="AJR08673.1"/>
    <property type="molecule type" value="Genomic_DNA"/>
</dbReference>
<dbReference type="STRING" id="658445.H744_2c2009"/>
<keyword evidence="4" id="KW-1185">Reference proteome</keyword>
<dbReference type="KEGG" id="pgb:H744_2c2009"/>
<protein>
    <recommendedName>
        <fullName evidence="5">Virion protein</fullName>
    </recommendedName>
</protein>
<proteinExistence type="predicted"/>
<reference evidence="3 4" key="1">
    <citation type="submission" date="2013-05" db="EMBL/GenBank/DDBJ databases">
        <title>Complete genome sequence of the lipase-producing bacterium Photobacterium gaetbulicola Gung47.</title>
        <authorList>
            <person name="Kim Y.-O."/>
        </authorList>
    </citation>
    <scope>NUCLEOTIDE SEQUENCE [LARGE SCALE GENOMIC DNA]</scope>
    <source>
        <strain evidence="3 4">Gung47</strain>
    </source>
</reference>
<evidence type="ECO:0000313" key="3">
    <source>
        <dbReference type="EMBL" id="AJR08673.1"/>
    </source>
</evidence>
<dbReference type="PATRIC" id="fig|658445.3.peg.3974"/>
<name>A0A0C5WNJ4_9GAMM</name>
<gene>
    <name evidence="3" type="ORF">H744_2c2009</name>
</gene>
<sequence length="174" mass="19726">MKWLIALAMVLLWLNSRKGLVISSDQPRQPTNNNNTGMNEDMTTGMPRGIRNHNPLNIEYSKHNNWRGQVSSDGRFVIFEEDKWGFRAAARILRSYQKRGITTINDIIHTFAPNHENDSDHYANMVATWTGYGKYQALDASNDNTAAVLLQAMARMEVGRQYPINDVMEGVALA</sequence>
<dbReference type="OrthoDB" id="8849052at2"/>
<dbReference type="HOGENOM" id="CLU_123271_0_0_6"/>
<evidence type="ECO:0008006" key="5">
    <source>
        <dbReference type="Google" id="ProtNLM"/>
    </source>
</evidence>
<feature type="compositionally biased region" description="Polar residues" evidence="1">
    <location>
        <begin position="23"/>
        <end position="42"/>
    </location>
</feature>
<feature type="signal peptide" evidence="2">
    <location>
        <begin position="1"/>
        <end position="19"/>
    </location>
</feature>
<evidence type="ECO:0000256" key="1">
    <source>
        <dbReference type="SAM" id="MobiDB-lite"/>
    </source>
</evidence>
<organism evidence="3 4">
    <name type="scientific">Photobacterium gaetbulicola Gung47</name>
    <dbReference type="NCBI Taxonomy" id="658445"/>
    <lineage>
        <taxon>Bacteria</taxon>
        <taxon>Pseudomonadati</taxon>
        <taxon>Pseudomonadota</taxon>
        <taxon>Gammaproteobacteria</taxon>
        <taxon>Vibrionales</taxon>
        <taxon>Vibrionaceae</taxon>
        <taxon>Photobacterium</taxon>
    </lineage>
</organism>
<evidence type="ECO:0000256" key="2">
    <source>
        <dbReference type="SAM" id="SignalP"/>
    </source>
</evidence>
<dbReference type="Proteomes" id="UP000032303">
    <property type="component" value="Chromosome 2"/>
</dbReference>
<feature type="region of interest" description="Disordered" evidence="1">
    <location>
        <begin position="23"/>
        <end position="54"/>
    </location>
</feature>
<evidence type="ECO:0000313" key="4">
    <source>
        <dbReference type="Proteomes" id="UP000032303"/>
    </source>
</evidence>
<accession>A0A0C5WNJ4</accession>
<keyword evidence="2" id="KW-0732">Signal</keyword>